<protein>
    <submittedName>
        <fullName evidence="7">Putative inner membrane protein</fullName>
    </submittedName>
</protein>
<organism evidence="7">
    <name type="scientific">mine drainage metagenome</name>
    <dbReference type="NCBI Taxonomy" id="410659"/>
    <lineage>
        <taxon>unclassified sequences</taxon>
        <taxon>metagenomes</taxon>
        <taxon>ecological metagenomes</taxon>
    </lineage>
</organism>
<gene>
    <name evidence="7" type="ORF">GALL_225180</name>
</gene>
<keyword evidence="4 6" id="KW-1133">Transmembrane helix</keyword>
<accession>A0A1J5RU07</accession>
<comment type="subcellular location">
    <subcellularLocation>
        <location evidence="1">Membrane</location>
        <topology evidence="1">Multi-pass membrane protein</topology>
    </subcellularLocation>
</comment>
<dbReference type="Pfam" id="PF01594">
    <property type="entry name" value="AI-2E_transport"/>
    <property type="match status" value="1"/>
</dbReference>
<feature type="transmembrane region" description="Helical" evidence="6">
    <location>
        <begin position="271"/>
        <end position="290"/>
    </location>
</feature>
<comment type="similarity">
    <text evidence="2">Belongs to the autoinducer-2 exporter (AI-2E) (TC 2.A.86) family.</text>
</comment>
<evidence type="ECO:0000313" key="7">
    <source>
        <dbReference type="EMBL" id="OIQ95455.1"/>
    </source>
</evidence>
<feature type="transmembrane region" description="Helical" evidence="6">
    <location>
        <begin position="302"/>
        <end position="335"/>
    </location>
</feature>
<dbReference type="GO" id="GO:0016020">
    <property type="term" value="C:membrane"/>
    <property type="evidence" value="ECO:0007669"/>
    <property type="project" value="UniProtKB-SubCell"/>
</dbReference>
<dbReference type="InterPro" id="IPR002549">
    <property type="entry name" value="AI-2E-like"/>
</dbReference>
<keyword evidence="5 6" id="KW-0472">Membrane</keyword>
<feature type="transmembrane region" description="Helical" evidence="6">
    <location>
        <begin position="153"/>
        <end position="171"/>
    </location>
</feature>
<dbReference type="PANTHER" id="PTHR21716:SF61">
    <property type="entry name" value="BLR8064 PROTEIN"/>
    <property type="match status" value="1"/>
</dbReference>
<evidence type="ECO:0000256" key="1">
    <source>
        <dbReference type="ARBA" id="ARBA00004141"/>
    </source>
</evidence>
<comment type="caution">
    <text evidence="7">The sequence shown here is derived from an EMBL/GenBank/DDBJ whole genome shotgun (WGS) entry which is preliminary data.</text>
</comment>
<evidence type="ECO:0000256" key="2">
    <source>
        <dbReference type="ARBA" id="ARBA00009773"/>
    </source>
</evidence>
<reference evidence="7" key="1">
    <citation type="submission" date="2016-10" db="EMBL/GenBank/DDBJ databases">
        <title>Sequence of Gallionella enrichment culture.</title>
        <authorList>
            <person name="Poehlein A."/>
            <person name="Muehling M."/>
            <person name="Daniel R."/>
        </authorList>
    </citation>
    <scope>NUCLEOTIDE SEQUENCE</scope>
</reference>
<name>A0A1J5RU07_9ZZZZ</name>
<feature type="transmembrane region" description="Helical" evidence="6">
    <location>
        <begin position="53"/>
        <end position="79"/>
    </location>
</feature>
<feature type="transmembrane region" description="Helical" evidence="6">
    <location>
        <begin position="208"/>
        <end position="229"/>
    </location>
</feature>
<keyword evidence="3 6" id="KW-0812">Transmembrane</keyword>
<evidence type="ECO:0000256" key="5">
    <source>
        <dbReference type="ARBA" id="ARBA00023136"/>
    </source>
</evidence>
<evidence type="ECO:0000256" key="6">
    <source>
        <dbReference type="SAM" id="Phobius"/>
    </source>
</evidence>
<evidence type="ECO:0000256" key="4">
    <source>
        <dbReference type="ARBA" id="ARBA00022989"/>
    </source>
</evidence>
<feature type="transmembrane region" description="Helical" evidence="6">
    <location>
        <begin position="235"/>
        <end position="264"/>
    </location>
</feature>
<dbReference type="AlphaFoldDB" id="A0A1J5RU07"/>
<sequence>MLAQDKLKISLSLAILAAAVWLMHGFIPAMLWAVVIAIATWPLRVKVAQKTGLNDIGVAAVMTASVAVLLFFPIAYALILAASDLGALASWVIDIQKTGIAIPDWVHSIPKVGDQVSTWWLANLTDPSGLSVLLGNADNSWIREFAQNLGTQAAHRLVTLVFTIVTLFFLYKQGDDLSKKTIALLKKLTGEIGKRYGLQAATAIRATVNGVVLVGLAEGLLIGLSYWVAGAPDAAILGLSTGALAMIPFAAPLIFTGVSVVLLIQGKMAAAVSIFVFGMLVLAVGDHVLRPKIIGNSVELPFLWVLFGILGGVEVFGLIGLFIGPALMALVVMMWNDMTEVETRV</sequence>
<evidence type="ECO:0000256" key="3">
    <source>
        <dbReference type="ARBA" id="ARBA00022692"/>
    </source>
</evidence>
<proteinExistence type="inferred from homology"/>
<dbReference type="EMBL" id="MLJW01000166">
    <property type="protein sequence ID" value="OIQ95455.1"/>
    <property type="molecule type" value="Genomic_DNA"/>
</dbReference>
<feature type="transmembrane region" description="Helical" evidence="6">
    <location>
        <begin position="12"/>
        <end position="41"/>
    </location>
</feature>
<dbReference type="PANTHER" id="PTHR21716">
    <property type="entry name" value="TRANSMEMBRANE PROTEIN"/>
    <property type="match status" value="1"/>
</dbReference>